<evidence type="ECO:0000313" key="1">
    <source>
        <dbReference type="EMBL" id="MBM7633884.1"/>
    </source>
</evidence>
<protein>
    <submittedName>
        <fullName evidence="1">Uncharacterized protein</fullName>
    </submittedName>
</protein>
<dbReference type="Proteomes" id="UP000741863">
    <property type="component" value="Unassembled WGS sequence"/>
</dbReference>
<proteinExistence type="predicted"/>
<sequence>MTEYPLKEMVQVGGAVYFRSDRNVYHRSILGRDMDRLGSKI</sequence>
<comment type="caution">
    <text evidence="1">The sequence shown here is derived from an EMBL/GenBank/DDBJ whole genome shotgun (WGS) entry which is preliminary data.</text>
</comment>
<keyword evidence="2" id="KW-1185">Reference proteome</keyword>
<gene>
    <name evidence="1" type="ORF">JOD17_002980</name>
</gene>
<accession>A0ABS2PEX7</accession>
<reference evidence="1 2" key="1">
    <citation type="submission" date="2021-01" db="EMBL/GenBank/DDBJ databases">
        <title>Genomic Encyclopedia of Type Strains, Phase IV (KMG-IV): sequencing the most valuable type-strain genomes for metagenomic binning, comparative biology and taxonomic classification.</title>
        <authorList>
            <person name="Goeker M."/>
        </authorList>
    </citation>
    <scope>NUCLEOTIDE SEQUENCE [LARGE SCALE GENOMIC DNA]</scope>
    <source>
        <strain evidence="1 2">DSM 25540</strain>
    </source>
</reference>
<dbReference type="EMBL" id="JAFBEC010000008">
    <property type="protein sequence ID" value="MBM7633884.1"/>
    <property type="molecule type" value="Genomic_DNA"/>
</dbReference>
<evidence type="ECO:0000313" key="2">
    <source>
        <dbReference type="Proteomes" id="UP000741863"/>
    </source>
</evidence>
<name>A0ABS2PEX7_9BACL</name>
<organism evidence="1 2">
    <name type="scientific">Geomicrobium sediminis</name>
    <dbReference type="NCBI Taxonomy" id="1347788"/>
    <lineage>
        <taxon>Bacteria</taxon>
        <taxon>Bacillati</taxon>
        <taxon>Bacillota</taxon>
        <taxon>Bacilli</taxon>
        <taxon>Bacillales</taxon>
        <taxon>Geomicrobium</taxon>
    </lineage>
</organism>